<feature type="non-terminal residue" evidence="2">
    <location>
        <position position="1"/>
    </location>
</feature>
<accession>A0A928VML7</accession>
<feature type="compositionally biased region" description="Pro residues" evidence="1">
    <location>
        <begin position="58"/>
        <end position="77"/>
    </location>
</feature>
<feature type="compositionally biased region" description="Low complexity" evidence="1">
    <location>
        <begin position="9"/>
        <end position="18"/>
    </location>
</feature>
<evidence type="ECO:0000313" key="2">
    <source>
        <dbReference type="EMBL" id="MBE9031393.1"/>
    </source>
</evidence>
<comment type="caution">
    <text evidence="2">The sequence shown here is derived from an EMBL/GenBank/DDBJ whole genome shotgun (WGS) entry which is preliminary data.</text>
</comment>
<dbReference type="EMBL" id="JADEXQ010000062">
    <property type="protein sequence ID" value="MBE9031393.1"/>
    <property type="molecule type" value="Genomic_DNA"/>
</dbReference>
<dbReference type="Proteomes" id="UP000625316">
    <property type="component" value="Unassembled WGS sequence"/>
</dbReference>
<name>A0A928VML7_9CYAN</name>
<keyword evidence="3" id="KW-1185">Reference proteome</keyword>
<sequence>PKPTPSSSPSPKLSSGSPATVAKPRTAKPEKIPSWWKVLPPKQEEPIAPRPVRQPQQSVPPAPTPQIEPPSAAPTPPTENRLPATTLIEDPVPPNSPETTQR</sequence>
<protein>
    <submittedName>
        <fullName evidence="2">Uncharacterized protein</fullName>
    </submittedName>
</protein>
<dbReference type="AlphaFoldDB" id="A0A928VML7"/>
<gene>
    <name evidence="2" type="ORF">IQ266_16790</name>
</gene>
<feature type="region of interest" description="Disordered" evidence="1">
    <location>
        <begin position="1"/>
        <end position="102"/>
    </location>
</feature>
<proteinExistence type="predicted"/>
<organism evidence="2 3">
    <name type="scientific">Romeriopsis navalis LEGE 11480</name>
    <dbReference type="NCBI Taxonomy" id="2777977"/>
    <lineage>
        <taxon>Bacteria</taxon>
        <taxon>Bacillati</taxon>
        <taxon>Cyanobacteriota</taxon>
        <taxon>Cyanophyceae</taxon>
        <taxon>Leptolyngbyales</taxon>
        <taxon>Leptolyngbyaceae</taxon>
        <taxon>Romeriopsis</taxon>
        <taxon>Romeriopsis navalis</taxon>
    </lineage>
</organism>
<evidence type="ECO:0000313" key="3">
    <source>
        <dbReference type="Proteomes" id="UP000625316"/>
    </source>
</evidence>
<reference evidence="2" key="1">
    <citation type="submission" date="2020-10" db="EMBL/GenBank/DDBJ databases">
        <authorList>
            <person name="Castelo-Branco R."/>
            <person name="Eusebio N."/>
            <person name="Adriana R."/>
            <person name="Vieira A."/>
            <person name="Brugerolle De Fraissinette N."/>
            <person name="Rezende De Castro R."/>
            <person name="Schneider M.P."/>
            <person name="Vasconcelos V."/>
            <person name="Leao P.N."/>
        </authorList>
    </citation>
    <scope>NUCLEOTIDE SEQUENCE</scope>
    <source>
        <strain evidence="2">LEGE 11480</strain>
    </source>
</reference>
<evidence type="ECO:0000256" key="1">
    <source>
        <dbReference type="SAM" id="MobiDB-lite"/>
    </source>
</evidence>